<evidence type="ECO:0000313" key="2">
    <source>
        <dbReference type="EMBL" id="KAG2273127.1"/>
    </source>
</evidence>
<sequence>MKTREEPLAEERDYKRRRMSYRGKKVKRTPRQVLSDMIEECTEEVKLAGERKRLWIQFCINNINRRITNPISNGKERIENIQWRVEPIQMKESGMRNMIQALAHRVTDHTSAVIEEMMNSQGPNDVATKRESYHQNHRSSREKSSSDYKTNRDDRYDSRQSKERRKQNSFEDTIH</sequence>
<gene>
    <name evidence="2" type="ORF">Bca52824_067682</name>
</gene>
<feature type="compositionally biased region" description="Basic and acidic residues" evidence="1">
    <location>
        <begin position="127"/>
        <end position="175"/>
    </location>
</feature>
<accession>A0A8X7QN06</accession>
<name>A0A8X7QN06_BRACI</name>
<dbReference type="PANTHER" id="PTHR21402">
    <property type="entry name" value="GAMETOCYTE SPECIFIC FACTOR 1-RELATED"/>
    <property type="match status" value="1"/>
</dbReference>
<reference evidence="2 3" key="1">
    <citation type="submission" date="2020-02" db="EMBL/GenBank/DDBJ databases">
        <authorList>
            <person name="Ma Q."/>
            <person name="Huang Y."/>
            <person name="Song X."/>
            <person name="Pei D."/>
        </authorList>
    </citation>
    <scope>NUCLEOTIDE SEQUENCE [LARGE SCALE GENOMIC DNA]</scope>
    <source>
        <strain evidence="2">Sxm20200214</strain>
        <tissue evidence="2">Leaf</tissue>
    </source>
</reference>
<organism evidence="2 3">
    <name type="scientific">Brassica carinata</name>
    <name type="common">Ethiopian mustard</name>
    <name type="synonym">Abyssinian cabbage</name>
    <dbReference type="NCBI Taxonomy" id="52824"/>
    <lineage>
        <taxon>Eukaryota</taxon>
        <taxon>Viridiplantae</taxon>
        <taxon>Streptophyta</taxon>
        <taxon>Embryophyta</taxon>
        <taxon>Tracheophyta</taxon>
        <taxon>Spermatophyta</taxon>
        <taxon>Magnoliopsida</taxon>
        <taxon>eudicotyledons</taxon>
        <taxon>Gunneridae</taxon>
        <taxon>Pentapetalae</taxon>
        <taxon>rosids</taxon>
        <taxon>malvids</taxon>
        <taxon>Brassicales</taxon>
        <taxon>Brassicaceae</taxon>
        <taxon>Brassiceae</taxon>
        <taxon>Brassica</taxon>
    </lineage>
</organism>
<protein>
    <submittedName>
        <fullName evidence="2">Uncharacterized protein</fullName>
    </submittedName>
</protein>
<dbReference type="InterPro" id="IPR051591">
    <property type="entry name" value="UPF0224_FAM112_RNA_Proc"/>
</dbReference>
<comment type="caution">
    <text evidence="2">The sequence shown here is derived from an EMBL/GenBank/DDBJ whole genome shotgun (WGS) entry which is preliminary data.</text>
</comment>
<dbReference type="PANTHER" id="PTHR21402:SF10">
    <property type="entry name" value="U11_U12 SMALL NUCLEAR RIBONUCLEOPROTEIN 48 KDA PROTEIN"/>
    <property type="match status" value="1"/>
</dbReference>
<dbReference type="OrthoDB" id="69229at2759"/>
<proteinExistence type="predicted"/>
<evidence type="ECO:0000313" key="3">
    <source>
        <dbReference type="Proteomes" id="UP000886595"/>
    </source>
</evidence>
<keyword evidence="3" id="KW-1185">Reference proteome</keyword>
<dbReference type="AlphaFoldDB" id="A0A8X7QN06"/>
<feature type="region of interest" description="Disordered" evidence="1">
    <location>
        <begin position="119"/>
        <end position="175"/>
    </location>
</feature>
<dbReference type="EMBL" id="JAAMPC010000013">
    <property type="protein sequence ID" value="KAG2273127.1"/>
    <property type="molecule type" value="Genomic_DNA"/>
</dbReference>
<evidence type="ECO:0000256" key="1">
    <source>
        <dbReference type="SAM" id="MobiDB-lite"/>
    </source>
</evidence>
<dbReference type="Proteomes" id="UP000886595">
    <property type="component" value="Unassembled WGS sequence"/>
</dbReference>